<dbReference type="InterPro" id="IPR050705">
    <property type="entry name" value="Cytochrome_P450_3A"/>
</dbReference>
<evidence type="ECO:0000313" key="13">
    <source>
        <dbReference type="EMBL" id="CAF3947557.1"/>
    </source>
</evidence>
<gene>
    <name evidence="13" type="ORF">OVN521_LOCUS12043</name>
    <name evidence="12" type="ORF">WKI299_LOCUS11242</name>
</gene>
<dbReference type="CDD" id="cd11055">
    <property type="entry name" value="CYP3A-like"/>
    <property type="match status" value="1"/>
</dbReference>
<accession>A0A816Q555</accession>
<dbReference type="PANTHER" id="PTHR24302:SF15">
    <property type="entry name" value="FATTY-ACID PEROXYGENASE"/>
    <property type="match status" value="1"/>
</dbReference>
<dbReference type="Proteomes" id="UP000663856">
    <property type="component" value="Unassembled WGS sequence"/>
</dbReference>
<name>A0A816Q555_9BILA</name>
<dbReference type="EMBL" id="CAJNRF010004105">
    <property type="protein sequence ID" value="CAF2056138.1"/>
    <property type="molecule type" value="Genomic_DNA"/>
</dbReference>
<evidence type="ECO:0000313" key="12">
    <source>
        <dbReference type="EMBL" id="CAF2056138.1"/>
    </source>
</evidence>
<evidence type="ECO:0008006" key="16">
    <source>
        <dbReference type="Google" id="ProtNLM"/>
    </source>
</evidence>
<keyword evidence="7 10" id="KW-0503">Monooxygenase</keyword>
<dbReference type="InterPro" id="IPR001128">
    <property type="entry name" value="Cyt_P450"/>
</dbReference>
<feature type="binding site" description="axial binding residue" evidence="9">
    <location>
        <position position="471"/>
    </location>
    <ligand>
        <name>heme</name>
        <dbReference type="ChEBI" id="CHEBI:30413"/>
    </ligand>
    <ligandPart>
        <name>Fe</name>
        <dbReference type="ChEBI" id="CHEBI:18248"/>
    </ligandPart>
</feature>
<dbReference type="GO" id="GO:0016705">
    <property type="term" value="F:oxidoreductase activity, acting on paired donors, with incorporation or reduction of molecular oxygen"/>
    <property type="evidence" value="ECO:0007669"/>
    <property type="project" value="InterPro"/>
</dbReference>
<keyword evidence="3 9" id="KW-0349">Heme</keyword>
<dbReference type="InterPro" id="IPR036396">
    <property type="entry name" value="Cyt_P450_sf"/>
</dbReference>
<proteinExistence type="inferred from homology"/>
<evidence type="ECO:0000313" key="14">
    <source>
        <dbReference type="Proteomes" id="UP000663856"/>
    </source>
</evidence>
<comment type="similarity">
    <text evidence="2 10">Belongs to the cytochrome P450 family.</text>
</comment>
<evidence type="ECO:0000256" key="1">
    <source>
        <dbReference type="ARBA" id="ARBA00001971"/>
    </source>
</evidence>
<dbReference type="InterPro" id="IPR017972">
    <property type="entry name" value="Cyt_P450_CS"/>
</dbReference>
<keyword evidence="6 9" id="KW-0408">Iron</keyword>
<keyword evidence="11" id="KW-0732">Signal</keyword>
<keyword evidence="5 10" id="KW-0560">Oxidoreductase</keyword>
<keyword evidence="4 9" id="KW-0479">Metal-binding</keyword>
<dbReference type="PROSITE" id="PS00086">
    <property type="entry name" value="CYTOCHROME_P450"/>
    <property type="match status" value="1"/>
</dbReference>
<dbReference type="Proteomes" id="UP000663866">
    <property type="component" value="Unassembled WGS sequence"/>
</dbReference>
<evidence type="ECO:0000256" key="8">
    <source>
        <dbReference type="ARBA" id="ARBA00043906"/>
    </source>
</evidence>
<dbReference type="PRINTS" id="PR00385">
    <property type="entry name" value="P450"/>
</dbReference>
<comment type="cofactor">
    <cofactor evidence="1 9">
        <name>heme</name>
        <dbReference type="ChEBI" id="CHEBI:30413"/>
    </cofactor>
</comment>
<evidence type="ECO:0000256" key="3">
    <source>
        <dbReference type="ARBA" id="ARBA00022617"/>
    </source>
</evidence>
<evidence type="ECO:0000256" key="6">
    <source>
        <dbReference type="ARBA" id="ARBA00023004"/>
    </source>
</evidence>
<dbReference type="PRINTS" id="PR00463">
    <property type="entry name" value="EP450I"/>
</dbReference>
<sequence length="528" mass="61462">MLLTIILISIVACVVAFYVWTTNNRYDYFKHRGISGPPHCFFFGHYKMLWSSKSLSKQLKEWTGQYGSIYGLFIGTTPMYVVSDVDFLQEVYIKQFSSFHSRMIGNILRIETDGRIHLFRAFGARWRRQRHVINPTFSSAKLKLMSPLVNGCIEAMLNKISTMTTTQHKEINMYELYKRLTMDVICRCAFGIYTDMQNDINNPYLLKSAEVFKTDADDMLLMRLSNLIPSLARPLHDILFSTAEFRRRLIDAIPFLSNFITELPHLWLMNRVREVVDQRAKSSSDTKERVDLLQLMMDASTADPVIDTANDHVTSKVLKFEELIPNIFIFMVAGYETTSTALAYSTYVLATRPEIQDKLIEEINRHNWKKNNAEENYEMANILQYLDLFLREVLRMYPMTVKAMTRECNANATVCGHTIEKGSIIQPDIFSIHYNPDLWGPEDPNLFIPERHLVKRHPIAWMPFGVGPRNCVGMRFALMELKMCLIELLQQYRILPSDRTEEGFQRREKIVIQPSAIYVKLEKIRFST</sequence>
<dbReference type="SUPFAM" id="SSF48264">
    <property type="entry name" value="Cytochrome P450"/>
    <property type="match status" value="1"/>
</dbReference>
<evidence type="ECO:0000256" key="10">
    <source>
        <dbReference type="RuleBase" id="RU000461"/>
    </source>
</evidence>
<keyword evidence="15" id="KW-1185">Reference proteome</keyword>
<dbReference type="GO" id="GO:0008395">
    <property type="term" value="F:steroid hydroxylase activity"/>
    <property type="evidence" value="ECO:0007669"/>
    <property type="project" value="TreeGrafter"/>
</dbReference>
<reference evidence="12" key="1">
    <citation type="submission" date="2021-02" db="EMBL/GenBank/DDBJ databases">
        <authorList>
            <person name="Nowell W R."/>
        </authorList>
    </citation>
    <scope>NUCLEOTIDE SEQUENCE</scope>
</reference>
<dbReference type="Pfam" id="PF00067">
    <property type="entry name" value="p450"/>
    <property type="match status" value="1"/>
</dbReference>
<feature type="signal peptide" evidence="11">
    <location>
        <begin position="1"/>
        <end position="16"/>
    </location>
</feature>
<evidence type="ECO:0000256" key="9">
    <source>
        <dbReference type="PIRSR" id="PIRSR602401-1"/>
    </source>
</evidence>
<dbReference type="GO" id="GO:0005506">
    <property type="term" value="F:iron ion binding"/>
    <property type="evidence" value="ECO:0007669"/>
    <property type="project" value="InterPro"/>
</dbReference>
<evidence type="ECO:0000256" key="4">
    <source>
        <dbReference type="ARBA" id="ARBA00022723"/>
    </source>
</evidence>
<dbReference type="GO" id="GO:0020037">
    <property type="term" value="F:heme binding"/>
    <property type="evidence" value="ECO:0007669"/>
    <property type="project" value="InterPro"/>
</dbReference>
<organism evidence="12 14">
    <name type="scientific">Rotaria magnacalcarata</name>
    <dbReference type="NCBI Taxonomy" id="392030"/>
    <lineage>
        <taxon>Eukaryota</taxon>
        <taxon>Metazoa</taxon>
        <taxon>Spiralia</taxon>
        <taxon>Gnathifera</taxon>
        <taxon>Rotifera</taxon>
        <taxon>Eurotatoria</taxon>
        <taxon>Bdelloidea</taxon>
        <taxon>Philodinida</taxon>
        <taxon>Philodinidae</taxon>
        <taxon>Rotaria</taxon>
    </lineage>
</organism>
<dbReference type="EMBL" id="CAJOBG010001651">
    <property type="protein sequence ID" value="CAF3947557.1"/>
    <property type="molecule type" value="Genomic_DNA"/>
</dbReference>
<evidence type="ECO:0000256" key="11">
    <source>
        <dbReference type="SAM" id="SignalP"/>
    </source>
</evidence>
<feature type="chain" id="PRO_5036230447" description="Cytochrome P450" evidence="11">
    <location>
        <begin position="17"/>
        <end position="528"/>
    </location>
</feature>
<evidence type="ECO:0000256" key="5">
    <source>
        <dbReference type="ARBA" id="ARBA00023002"/>
    </source>
</evidence>
<dbReference type="FunFam" id="1.10.630.10:FF:000182">
    <property type="entry name" value="Cytochrome P450 3A4"/>
    <property type="match status" value="1"/>
</dbReference>
<comment type="function">
    <text evidence="8">Cytochromes P450 are a group of heme-thiolate monooxygenases. They oxidize a variety of structurally unrelated compounds, including steroids, fatty acids, and xenobiotics.</text>
</comment>
<dbReference type="AlphaFoldDB" id="A0A816Q555"/>
<dbReference type="Gene3D" id="1.10.630.10">
    <property type="entry name" value="Cytochrome P450"/>
    <property type="match status" value="1"/>
</dbReference>
<comment type="caution">
    <text evidence="12">The sequence shown here is derived from an EMBL/GenBank/DDBJ whole genome shotgun (WGS) entry which is preliminary data.</text>
</comment>
<evidence type="ECO:0000256" key="2">
    <source>
        <dbReference type="ARBA" id="ARBA00010617"/>
    </source>
</evidence>
<dbReference type="PANTHER" id="PTHR24302">
    <property type="entry name" value="CYTOCHROME P450 FAMILY 3"/>
    <property type="match status" value="1"/>
</dbReference>
<evidence type="ECO:0000313" key="15">
    <source>
        <dbReference type="Proteomes" id="UP000663866"/>
    </source>
</evidence>
<protein>
    <recommendedName>
        <fullName evidence="16">Cytochrome P450</fullName>
    </recommendedName>
</protein>
<evidence type="ECO:0000256" key="7">
    <source>
        <dbReference type="ARBA" id="ARBA00023033"/>
    </source>
</evidence>
<dbReference type="InterPro" id="IPR002401">
    <property type="entry name" value="Cyt_P450_E_grp-I"/>
</dbReference>